<dbReference type="FunFam" id="3.40.605.10:FF:000063">
    <property type="entry name" value="Succinate-semialdehyde dehydrogenase, mitochondrial"/>
    <property type="match status" value="1"/>
</dbReference>
<evidence type="ECO:0000313" key="11">
    <source>
        <dbReference type="Proteomes" id="UP000275267"/>
    </source>
</evidence>
<feature type="domain" description="Aldehyde dehydrogenase" evidence="9">
    <location>
        <begin position="147"/>
        <end position="477"/>
    </location>
</feature>
<feature type="active site" evidence="7">
    <location>
        <position position="257"/>
    </location>
</feature>
<evidence type="ECO:0000256" key="7">
    <source>
        <dbReference type="PROSITE-ProRule" id="PRU10007"/>
    </source>
</evidence>
<dbReference type="PROSITE" id="PS00070">
    <property type="entry name" value="ALDEHYDE_DEHYDR_CYS"/>
    <property type="match status" value="1"/>
</dbReference>
<keyword evidence="11" id="KW-1185">Reference proteome</keyword>
<comment type="pathway">
    <text evidence="1">Amino-acid degradation; 4-aminobutanoate degradation.</text>
</comment>
<dbReference type="InterPro" id="IPR016162">
    <property type="entry name" value="Ald_DH_N"/>
</dbReference>
<dbReference type="Proteomes" id="UP000275267">
    <property type="component" value="Unassembled WGS sequence"/>
</dbReference>
<dbReference type="FunFam" id="3.40.605.10:FF:000026">
    <property type="entry name" value="Aldehyde dehydrogenase, putative"/>
    <property type="match status" value="1"/>
</dbReference>
<proteinExistence type="inferred from homology"/>
<evidence type="ECO:0000256" key="1">
    <source>
        <dbReference type="ARBA" id="ARBA00005176"/>
    </source>
</evidence>
<dbReference type="STRING" id="4540.A0A3L6QEU4"/>
<gene>
    <name evidence="10" type="ORF">C2845_PM12G04250</name>
</gene>
<dbReference type="Gene3D" id="3.40.605.10">
    <property type="entry name" value="Aldehyde Dehydrogenase, Chain A, domain 1"/>
    <property type="match status" value="2"/>
</dbReference>
<comment type="caution">
    <text evidence="10">The sequence shown here is derived from an EMBL/GenBank/DDBJ whole genome shotgun (WGS) entry which is preliminary data.</text>
</comment>
<dbReference type="OrthoDB" id="310895at2759"/>
<dbReference type="InterPro" id="IPR015590">
    <property type="entry name" value="Aldehyde_DH_dom"/>
</dbReference>
<dbReference type="Pfam" id="PF00171">
    <property type="entry name" value="Aldedh"/>
    <property type="match status" value="1"/>
</dbReference>
<dbReference type="InterPro" id="IPR029510">
    <property type="entry name" value="Ald_DH_CS_GLU"/>
</dbReference>
<evidence type="ECO:0000256" key="6">
    <source>
        <dbReference type="ARBA" id="ARBA00030806"/>
    </source>
</evidence>
<comment type="similarity">
    <text evidence="2 8">Belongs to the aldehyde dehydrogenase family.</text>
</comment>
<dbReference type="InterPro" id="IPR050740">
    <property type="entry name" value="Aldehyde_DH_Superfamily"/>
</dbReference>
<protein>
    <recommendedName>
        <fullName evidence="4">Succinate-semialdehyde dehydrogenase, mitochondrial</fullName>
        <ecNumber evidence="3">1.2.1.24</ecNumber>
    </recommendedName>
    <alternativeName>
        <fullName evidence="6">NAD(+)-dependent succinic semialdehyde dehydrogenase</fullName>
    </alternativeName>
</protein>
<reference evidence="11" key="1">
    <citation type="journal article" date="2019" name="Nat. Commun.">
        <title>The genome of broomcorn millet.</title>
        <authorList>
            <person name="Zou C."/>
            <person name="Miki D."/>
            <person name="Li D."/>
            <person name="Tang Q."/>
            <person name="Xiao L."/>
            <person name="Rajput S."/>
            <person name="Deng P."/>
            <person name="Jia W."/>
            <person name="Huang R."/>
            <person name="Zhang M."/>
            <person name="Sun Y."/>
            <person name="Hu J."/>
            <person name="Fu X."/>
            <person name="Schnable P.S."/>
            <person name="Li F."/>
            <person name="Zhang H."/>
            <person name="Feng B."/>
            <person name="Zhu X."/>
            <person name="Liu R."/>
            <person name="Schnable J.C."/>
            <person name="Zhu J.-K."/>
            <person name="Zhang H."/>
        </authorList>
    </citation>
    <scope>NUCLEOTIDE SEQUENCE [LARGE SCALE GENOMIC DNA]</scope>
</reference>
<dbReference type="EC" id="1.2.1.24" evidence="3"/>
<dbReference type="PANTHER" id="PTHR43353">
    <property type="entry name" value="SUCCINATE-SEMIALDEHYDE DEHYDROGENASE, MITOCHONDRIAL"/>
    <property type="match status" value="1"/>
</dbReference>
<dbReference type="FunFam" id="3.40.309.10:FF:000004">
    <property type="entry name" value="Succinate-semialdehyde dehydrogenase I"/>
    <property type="match status" value="1"/>
</dbReference>
<dbReference type="EMBL" id="PQIB02000012">
    <property type="protein sequence ID" value="RLM78245.1"/>
    <property type="molecule type" value="Genomic_DNA"/>
</dbReference>
<keyword evidence="5 8" id="KW-0560">Oxidoreductase</keyword>
<evidence type="ECO:0000256" key="4">
    <source>
        <dbReference type="ARBA" id="ARBA00019842"/>
    </source>
</evidence>
<dbReference type="PROSITE" id="PS00687">
    <property type="entry name" value="ALDEHYDE_DEHYDR_GLU"/>
    <property type="match status" value="1"/>
</dbReference>
<evidence type="ECO:0000256" key="2">
    <source>
        <dbReference type="ARBA" id="ARBA00009986"/>
    </source>
</evidence>
<organism evidence="10 11">
    <name type="scientific">Panicum miliaceum</name>
    <name type="common">Proso millet</name>
    <name type="synonym">Broomcorn millet</name>
    <dbReference type="NCBI Taxonomy" id="4540"/>
    <lineage>
        <taxon>Eukaryota</taxon>
        <taxon>Viridiplantae</taxon>
        <taxon>Streptophyta</taxon>
        <taxon>Embryophyta</taxon>
        <taxon>Tracheophyta</taxon>
        <taxon>Spermatophyta</taxon>
        <taxon>Magnoliopsida</taxon>
        <taxon>Liliopsida</taxon>
        <taxon>Poales</taxon>
        <taxon>Poaceae</taxon>
        <taxon>PACMAD clade</taxon>
        <taxon>Panicoideae</taxon>
        <taxon>Panicodae</taxon>
        <taxon>Paniceae</taxon>
        <taxon>Panicinae</taxon>
        <taxon>Panicum</taxon>
        <taxon>Panicum sect. Panicum</taxon>
    </lineage>
</organism>
<accession>A0A3L6QEU4</accession>
<evidence type="ECO:0000259" key="9">
    <source>
        <dbReference type="Pfam" id="PF00171"/>
    </source>
</evidence>
<name>A0A3L6QEU4_PANMI</name>
<dbReference type="GO" id="GO:0009450">
    <property type="term" value="P:gamma-aminobutyric acid catabolic process"/>
    <property type="evidence" value="ECO:0007669"/>
    <property type="project" value="TreeGrafter"/>
</dbReference>
<dbReference type="InterPro" id="IPR016160">
    <property type="entry name" value="Ald_DH_CS_CYS"/>
</dbReference>
<dbReference type="GO" id="GO:0004777">
    <property type="term" value="F:succinate-semialdehyde dehydrogenase (NAD+) activity"/>
    <property type="evidence" value="ECO:0007669"/>
    <property type="project" value="UniProtKB-EC"/>
</dbReference>
<dbReference type="SUPFAM" id="SSF53720">
    <property type="entry name" value="ALDH-like"/>
    <property type="match status" value="1"/>
</dbReference>
<dbReference type="PANTHER" id="PTHR43353:SF5">
    <property type="entry name" value="SUCCINATE-SEMIALDEHYDE DEHYDROGENASE, MITOCHONDRIAL"/>
    <property type="match status" value="1"/>
</dbReference>
<dbReference type="InterPro" id="IPR016161">
    <property type="entry name" value="Ald_DH/histidinol_DH"/>
</dbReference>
<evidence type="ECO:0000256" key="5">
    <source>
        <dbReference type="ARBA" id="ARBA00023002"/>
    </source>
</evidence>
<dbReference type="Gene3D" id="3.40.309.10">
    <property type="entry name" value="Aldehyde Dehydrogenase, Chain A, domain 2"/>
    <property type="match status" value="1"/>
</dbReference>
<evidence type="ECO:0000256" key="3">
    <source>
        <dbReference type="ARBA" id="ARBA00013051"/>
    </source>
</evidence>
<evidence type="ECO:0000256" key="8">
    <source>
        <dbReference type="RuleBase" id="RU003345"/>
    </source>
</evidence>
<dbReference type="InterPro" id="IPR016163">
    <property type="entry name" value="Ald_DH_C"/>
</dbReference>
<dbReference type="CDD" id="cd07103">
    <property type="entry name" value="ALDH_F5_SSADH_GabD"/>
    <property type="match status" value="1"/>
</dbReference>
<sequence>MAMMTMRRAAALGARHILAASSSRVAPLRHMSADAGAAMEKIRAAGLLRTQGLIAGQWVDAYDGKTIEVQNPATGDVLANVACMGSRETSDAIASANSTFYSWSKLTANERSKALRKWYDLIIAHKEELALLMTLEQGKPMKEALGEPVGVVGAITPWNFPLAMITRKVGPALACGCTVVVKPSEFTPLTALAAADLALQAGIPAGALNVVMGNAPEIGDALLQSTQVRKITFTGSTAVGKKLMAGSANTVKKVSLELGGNAPCIVLDDADIDVAVKGSLAAKFRNSGQTCVCANRILVQEGIYEKFASAFIKAVQSLHVGNGLEESTSQGPLINEAAVQKVEKFINDATSKGANIMLGGKRHRLGMTFYEPTVVGNVSNDMLLFREEVFGPVAPLIPFKTEEEAIHLANDTNAGLAAYIFTKSIARSWRVSESLEYGLVGVNEGIISTEVAPFGGVKQSGLGREGSKYGVDEYLECCCSSDMSVLECTTAAQVYLHGQHGLSPEPAWLETPDDDETRNQRRQIGISKVTIATRFVMTLLNGGEFGKNECVGNGRGLASHSLALFPLFSLALVNAIRSTPSRSCWNLRKGEGDAAADANAAVGRRPSPRSLPAADQGEGGFIPVYKGFGGDGFRKGLKLQAIAVKLYDPDGTQGRS</sequence>
<dbReference type="AlphaFoldDB" id="A0A3L6QEU4"/>
<evidence type="ECO:0000313" key="10">
    <source>
        <dbReference type="EMBL" id="RLM78245.1"/>
    </source>
</evidence>